<accession>A0A8D8BJN2</accession>
<sequence>MMRQFGHRHCSGLAVCCLSNMFYKNWWTVSTPALFRATMTSQKTTAHSGSISQLSEPDRPLALCRGGPGEEHEAIQKKSARRKSRQHPTSTSGRSKRRTTRTSPCMKRRERRF</sequence>
<dbReference type="EMBL" id="HBUE01212916">
    <property type="protein sequence ID" value="CAG6535229.1"/>
    <property type="molecule type" value="Transcribed_RNA"/>
</dbReference>
<dbReference type="EMBL" id="HBUE01075505">
    <property type="protein sequence ID" value="CAG6474804.1"/>
    <property type="molecule type" value="Transcribed_RNA"/>
</dbReference>
<evidence type="ECO:0000256" key="1">
    <source>
        <dbReference type="SAM" id="MobiDB-lite"/>
    </source>
</evidence>
<feature type="compositionally biased region" description="Polar residues" evidence="1">
    <location>
        <begin position="42"/>
        <end position="55"/>
    </location>
</feature>
<dbReference type="AlphaFoldDB" id="A0A8D8BJN2"/>
<feature type="compositionally biased region" description="Basic residues" evidence="1">
    <location>
        <begin position="94"/>
        <end position="113"/>
    </location>
</feature>
<protein>
    <submittedName>
        <fullName evidence="2">(northern house mosquito) hypothetical protein</fullName>
    </submittedName>
</protein>
<reference evidence="2" key="1">
    <citation type="submission" date="2021-05" db="EMBL/GenBank/DDBJ databases">
        <authorList>
            <person name="Alioto T."/>
            <person name="Alioto T."/>
            <person name="Gomez Garrido J."/>
        </authorList>
    </citation>
    <scope>NUCLEOTIDE SEQUENCE</scope>
</reference>
<proteinExistence type="predicted"/>
<evidence type="ECO:0000313" key="2">
    <source>
        <dbReference type="EMBL" id="CAG6474802.1"/>
    </source>
</evidence>
<organism evidence="2">
    <name type="scientific">Culex pipiens</name>
    <name type="common">House mosquito</name>
    <dbReference type="NCBI Taxonomy" id="7175"/>
    <lineage>
        <taxon>Eukaryota</taxon>
        <taxon>Metazoa</taxon>
        <taxon>Ecdysozoa</taxon>
        <taxon>Arthropoda</taxon>
        <taxon>Hexapoda</taxon>
        <taxon>Insecta</taxon>
        <taxon>Pterygota</taxon>
        <taxon>Neoptera</taxon>
        <taxon>Endopterygota</taxon>
        <taxon>Diptera</taxon>
        <taxon>Nematocera</taxon>
        <taxon>Culicoidea</taxon>
        <taxon>Culicidae</taxon>
        <taxon>Culicinae</taxon>
        <taxon>Culicini</taxon>
        <taxon>Culex</taxon>
        <taxon>Culex</taxon>
    </lineage>
</organism>
<dbReference type="EMBL" id="HBUE01075504">
    <property type="protein sequence ID" value="CAG6474802.1"/>
    <property type="molecule type" value="Transcribed_RNA"/>
</dbReference>
<dbReference type="EMBL" id="HBUE01319416">
    <property type="protein sequence ID" value="CAG6587213.1"/>
    <property type="molecule type" value="Transcribed_RNA"/>
</dbReference>
<name>A0A8D8BJN2_CULPI</name>
<dbReference type="EMBL" id="HBUE01075503">
    <property type="protein sequence ID" value="CAG6474800.1"/>
    <property type="molecule type" value="Transcribed_RNA"/>
</dbReference>
<dbReference type="EMBL" id="HBUE01212915">
    <property type="protein sequence ID" value="CAG6535228.1"/>
    <property type="molecule type" value="Transcribed_RNA"/>
</dbReference>
<feature type="region of interest" description="Disordered" evidence="1">
    <location>
        <begin position="42"/>
        <end position="113"/>
    </location>
</feature>
<dbReference type="EMBL" id="HBUE01319417">
    <property type="protein sequence ID" value="CAG6587214.1"/>
    <property type="molecule type" value="Transcribed_RNA"/>
</dbReference>